<dbReference type="PANTHER" id="PTHR35797">
    <property type="entry name" value="PROTEASE-RELATED"/>
    <property type="match status" value="1"/>
</dbReference>
<keyword evidence="1" id="KW-0812">Transmembrane</keyword>
<organism evidence="3 4">
    <name type="scientific">Nannocystis punicea</name>
    <dbReference type="NCBI Taxonomy" id="2995304"/>
    <lineage>
        <taxon>Bacteria</taxon>
        <taxon>Pseudomonadati</taxon>
        <taxon>Myxococcota</taxon>
        <taxon>Polyangia</taxon>
        <taxon>Nannocystales</taxon>
        <taxon>Nannocystaceae</taxon>
        <taxon>Nannocystis</taxon>
    </lineage>
</organism>
<protein>
    <submittedName>
        <fullName evidence="3">Type II CAAX endopeptidase family protein</fullName>
    </submittedName>
</protein>
<keyword evidence="4" id="KW-1185">Reference proteome</keyword>
<name>A0ABY7GUR7_9BACT</name>
<dbReference type="EMBL" id="CP114040">
    <property type="protein sequence ID" value="WAS90697.1"/>
    <property type="molecule type" value="Genomic_DNA"/>
</dbReference>
<evidence type="ECO:0000313" key="3">
    <source>
        <dbReference type="EMBL" id="WAS90697.1"/>
    </source>
</evidence>
<gene>
    <name evidence="3" type="ORF">O0S08_31300</name>
</gene>
<feature type="transmembrane region" description="Helical" evidence="1">
    <location>
        <begin position="117"/>
        <end position="139"/>
    </location>
</feature>
<keyword evidence="1" id="KW-1133">Transmembrane helix</keyword>
<feature type="transmembrane region" description="Helical" evidence="1">
    <location>
        <begin position="190"/>
        <end position="210"/>
    </location>
</feature>
<evidence type="ECO:0000256" key="1">
    <source>
        <dbReference type="SAM" id="Phobius"/>
    </source>
</evidence>
<feature type="domain" description="CAAX prenyl protease 2/Lysostaphin resistance protein A-like" evidence="2">
    <location>
        <begin position="128"/>
        <end position="230"/>
    </location>
</feature>
<dbReference type="InterPro" id="IPR003675">
    <property type="entry name" value="Rce1/LyrA-like_dom"/>
</dbReference>
<feature type="transmembrane region" description="Helical" evidence="1">
    <location>
        <begin position="159"/>
        <end position="178"/>
    </location>
</feature>
<reference evidence="3" key="1">
    <citation type="submission" date="2022-11" db="EMBL/GenBank/DDBJ databases">
        <title>Minimal conservation of predation-associated metabolite biosynthetic gene clusters underscores biosynthetic potential of Myxococcota including descriptions for ten novel species: Archangium lansinium sp. nov., Myxococcus landrumus sp. nov., Nannocystis bai.</title>
        <authorList>
            <person name="Ahearne A."/>
            <person name="Stevens C."/>
            <person name="Dowd S."/>
        </authorList>
    </citation>
    <scope>NUCLEOTIDE SEQUENCE</scope>
    <source>
        <strain evidence="3">Fl3</strain>
    </source>
</reference>
<dbReference type="InterPro" id="IPR042150">
    <property type="entry name" value="MmRce1-like"/>
</dbReference>
<accession>A0ABY7GUR7</accession>
<keyword evidence="1" id="KW-0472">Membrane</keyword>
<sequence length="289" mass="30777">MQPEVRARRQALGFVVLTLLVAAIYEAAIVRAGGLRAVPALVTISLMWVPMKVSFALRLAGRESFADVGWRRGPWRGLALAYALPAACAAFTYGAAALTGGVWFAPPEHLAGHPAPIKLWLADAALEATLVVAVGMVPAFGEEVGWRGYLLPRLLRGRVAAPLLLSGAVWGLYHLPLIVWGDYATSSQPWLSAALFMATIVPAGVVFGWLRLATGSIWPCVLAHSAHNAFYQAVFDPWFTGPLEPFLAGEAGLFSCAAYSAVALWLQRTGRLTRALAANRTPGPAPGRG</sequence>
<dbReference type="PANTHER" id="PTHR35797:SF1">
    <property type="entry name" value="PROTEASE"/>
    <property type="match status" value="1"/>
</dbReference>
<feature type="transmembrane region" description="Helical" evidence="1">
    <location>
        <begin position="38"/>
        <end position="57"/>
    </location>
</feature>
<dbReference type="RefSeq" id="WP_269033024.1">
    <property type="nucleotide sequence ID" value="NZ_CP114040.1"/>
</dbReference>
<dbReference type="Proteomes" id="UP001164459">
    <property type="component" value="Chromosome"/>
</dbReference>
<proteinExistence type="predicted"/>
<evidence type="ECO:0000313" key="4">
    <source>
        <dbReference type="Proteomes" id="UP001164459"/>
    </source>
</evidence>
<evidence type="ECO:0000259" key="2">
    <source>
        <dbReference type="Pfam" id="PF02517"/>
    </source>
</evidence>
<feature type="transmembrane region" description="Helical" evidence="1">
    <location>
        <begin position="12"/>
        <end position="32"/>
    </location>
</feature>
<feature type="transmembrane region" description="Helical" evidence="1">
    <location>
        <begin position="78"/>
        <end position="105"/>
    </location>
</feature>
<dbReference type="Pfam" id="PF02517">
    <property type="entry name" value="Rce1-like"/>
    <property type="match status" value="1"/>
</dbReference>